<name>A0ABD0YDS9_9HEMI</name>
<dbReference type="InterPro" id="IPR019393">
    <property type="entry name" value="WASH_strumpellin"/>
</dbReference>
<comment type="similarity">
    <text evidence="1">Belongs to the strumpellin family.</text>
</comment>
<accession>A0ABD0YDS9</accession>
<dbReference type="PANTHER" id="PTHR15691:SF6">
    <property type="entry name" value="WASH COMPLEX SUBUNIT 5"/>
    <property type="match status" value="1"/>
</dbReference>
<sequence length="779" mass="88959">MEEEFLAENNACGQTLLHVVSRGNAIIAELLRLKDHIPHIFRLEKKQDQQKYGELILDFSYFNSSDEYDKKIENSEHLQKLDEEIYKAHGEILTRFYKAFESVHKYVTDLNTFVEELEEGIYIQQTLDTVFLSQDGIQLMCESIYVYGVMLLIVDLYYRGDVRERLVVAHSRHCTTSGSLDHVCQLIRTTGFLNSPSAKRPANYPQEYFRRVPLNEKLVNIAVGKLRTEDIYHQQKALPLPQQMTTALAQQAAVLFVALFFAPNILHNQTARMREIVDKYFPDNWIVNVYMGITINLIDMWEPFRAARIALANTLEPSNIRDYATTHASNLQKLVSETNEMLKEGVLVKKNLLDNVSKVLALARECNVTLRWLMLHTAPQHSVCETVKKCKQVRDQVLADTLDTPNGVLELLLNTAHFENTIRELFKSILNEREDKWAEGKKECTLRIGELEEVFAGTKPLMRVDKNENLKKWFGDIKSHISSLNLDEPNISARKIVQLIQALEEVQGYPQLTGSLQVKQLLDETCSTLRRMLSAAGVRDTVLVHMQIVGDFSYGWLLVDNYTQLMQSGVRADPTLVNKLRAVFLKLSSAMETSLLRINQAGCDGDLSSVSRYYSNQLVGYIKKLLQVIPETVFTLMAKIAHIQTHLIPELPDRLEKDKMKEYAQLEHRFEVAKLTHEVSVFSSGLLNMKATLVGIVRLDPKQLLEDGINKELTSHISKALNTGLVFNPKTKGVDLATKLDELGNTMDGHKRSFEYVQDYIGINGIKMWLVSIFIRIII</sequence>
<dbReference type="AlphaFoldDB" id="A0ABD0YDS9"/>
<reference evidence="2 3" key="1">
    <citation type="submission" date="2024-07" db="EMBL/GenBank/DDBJ databases">
        <title>Chromosome-level genome assembly of the water stick insect Ranatra chinensis (Heteroptera: Nepidae).</title>
        <authorList>
            <person name="Liu X."/>
        </authorList>
    </citation>
    <scope>NUCLEOTIDE SEQUENCE [LARGE SCALE GENOMIC DNA]</scope>
    <source>
        <strain evidence="2">Cailab_2021Rc</strain>
        <tissue evidence="2">Muscle</tissue>
    </source>
</reference>
<evidence type="ECO:0000256" key="1">
    <source>
        <dbReference type="ARBA" id="ARBA00006224"/>
    </source>
</evidence>
<keyword evidence="3" id="KW-1185">Reference proteome</keyword>
<protein>
    <recommendedName>
        <fullName evidence="4">WASH complex subunit strumpellin</fullName>
    </recommendedName>
</protein>
<evidence type="ECO:0000313" key="3">
    <source>
        <dbReference type="Proteomes" id="UP001558652"/>
    </source>
</evidence>
<dbReference type="Pfam" id="PF10266">
    <property type="entry name" value="Strumpellin"/>
    <property type="match status" value="1"/>
</dbReference>
<gene>
    <name evidence="2" type="ORF">AAG570_013991</name>
</gene>
<proteinExistence type="inferred from homology"/>
<comment type="caution">
    <text evidence="2">The sequence shown here is derived from an EMBL/GenBank/DDBJ whole genome shotgun (WGS) entry which is preliminary data.</text>
</comment>
<evidence type="ECO:0008006" key="4">
    <source>
        <dbReference type="Google" id="ProtNLM"/>
    </source>
</evidence>
<dbReference type="PANTHER" id="PTHR15691">
    <property type="entry name" value="WASH COMPLEX SUBUNIT 5"/>
    <property type="match status" value="1"/>
</dbReference>
<dbReference type="EMBL" id="JBFDAA010000009">
    <property type="protein sequence ID" value="KAL1129465.1"/>
    <property type="molecule type" value="Genomic_DNA"/>
</dbReference>
<organism evidence="2 3">
    <name type="scientific">Ranatra chinensis</name>
    <dbReference type="NCBI Taxonomy" id="642074"/>
    <lineage>
        <taxon>Eukaryota</taxon>
        <taxon>Metazoa</taxon>
        <taxon>Ecdysozoa</taxon>
        <taxon>Arthropoda</taxon>
        <taxon>Hexapoda</taxon>
        <taxon>Insecta</taxon>
        <taxon>Pterygota</taxon>
        <taxon>Neoptera</taxon>
        <taxon>Paraneoptera</taxon>
        <taxon>Hemiptera</taxon>
        <taxon>Heteroptera</taxon>
        <taxon>Panheteroptera</taxon>
        <taxon>Nepomorpha</taxon>
        <taxon>Nepidae</taxon>
        <taxon>Ranatrinae</taxon>
        <taxon>Ranatra</taxon>
    </lineage>
</organism>
<dbReference type="Proteomes" id="UP001558652">
    <property type="component" value="Unassembled WGS sequence"/>
</dbReference>
<evidence type="ECO:0000313" key="2">
    <source>
        <dbReference type="EMBL" id="KAL1129465.1"/>
    </source>
</evidence>